<evidence type="ECO:0000313" key="5">
    <source>
        <dbReference type="EMBL" id="QHS70559.1"/>
    </source>
</evidence>
<dbReference type="GO" id="GO:1990904">
    <property type="term" value="C:ribonucleoprotein complex"/>
    <property type="evidence" value="ECO:0007669"/>
    <property type="project" value="UniProtKB-KW"/>
</dbReference>
<dbReference type="NCBIfam" id="TIGR01066">
    <property type="entry name" value="rplM_bact"/>
    <property type="match status" value="1"/>
</dbReference>
<evidence type="ECO:0000256" key="4">
    <source>
        <dbReference type="RuleBase" id="RU003877"/>
    </source>
</evidence>
<dbReference type="GeneID" id="44151977"/>
<name>A0A6C0A944_9FLOR</name>
<gene>
    <name evidence="5" type="primary">rpl13</name>
</gene>
<dbReference type="AlphaFoldDB" id="A0A6C0A944"/>
<proteinExistence type="inferred from homology"/>
<dbReference type="GO" id="GO:0003729">
    <property type="term" value="F:mRNA binding"/>
    <property type="evidence" value="ECO:0007669"/>
    <property type="project" value="TreeGrafter"/>
</dbReference>
<evidence type="ECO:0000256" key="1">
    <source>
        <dbReference type="ARBA" id="ARBA00006227"/>
    </source>
</evidence>
<dbReference type="PANTHER" id="PTHR11545">
    <property type="entry name" value="RIBOSOMAL PROTEIN L13"/>
    <property type="match status" value="1"/>
</dbReference>
<sequence>MNKTYVLKQQRCNQWYIIDAKNKNLGRLSSKIAHLLKGKDSKLYTPYINHKVYIVLINSKLVNVTGKKFFNKNYKKHSGYPGGLKTKTFNDILHQKPNMILEKAIKGMLPKGILGRQLFRQLKIYPNNHHLHASQKPQIISVI</sequence>
<evidence type="ECO:0000256" key="2">
    <source>
        <dbReference type="ARBA" id="ARBA00022980"/>
    </source>
</evidence>
<comment type="similarity">
    <text evidence="1 4">Belongs to the universal ribosomal protein uL13 family.</text>
</comment>
<evidence type="ECO:0000256" key="3">
    <source>
        <dbReference type="ARBA" id="ARBA00023274"/>
    </source>
</evidence>
<dbReference type="HAMAP" id="MF_01366">
    <property type="entry name" value="Ribosomal_uL13"/>
    <property type="match status" value="1"/>
</dbReference>
<dbReference type="InterPro" id="IPR023563">
    <property type="entry name" value="Ribosomal_uL13_CS"/>
</dbReference>
<dbReference type="PANTHER" id="PTHR11545:SF2">
    <property type="entry name" value="LARGE RIBOSOMAL SUBUNIT PROTEIN UL13M"/>
    <property type="match status" value="1"/>
</dbReference>
<dbReference type="RefSeq" id="YP_009732072.1">
    <property type="nucleotide sequence ID" value="NC_046041.1"/>
</dbReference>
<reference evidence="5" key="1">
    <citation type="journal article" date="2019" name="Mitochondrial DNA Part B Resour">
        <title>The complete plastid genome and phylogenetic analysis of Gracilaria edulis.</title>
        <authorList>
            <person name="Liu T."/>
            <person name="Tang X."/>
            <person name="Jia X."/>
            <person name="Wu X."/>
            <person name="Huang M."/>
            <person name="Zeng J."/>
            <person name="Chen W."/>
        </authorList>
    </citation>
    <scope>NUCLEOTIDE SEQUENCE</scope>
</reference>
<dbReference type="SUPFAM" id="SSF52161">
    <property type="entry name" value="Ribosomal protein L13"/>
    <property type="match status" value="1"/>
</dbReference>
<dbReference type="EMBL" id="MN053318">
    <property type="protein sequence ID" value="QHS70559.1"/>
    <property type="molecule type" value="Genomic_DNA"/>
</dbReference>
<dbReference type="GO" id="GO:0006412">
    <property type="term" value="P:translation"/>
    <property type="evidence" value="ECO:0007669"/>
    <property type="project" value="InterPro"/>
</dbReference>
<dbReference type="Pfam" id="PF00572">
    <property type="entry name" value="Ribosomal_L13"/>
    <property type="match status" value="1"/>
</dbReference>
<protein>
    <submittedName>
        <fullName evidence="5">50S ribosomal protein L13</fullName>
    </submittedName>
</protein>
<keyword evidence="3 4" id="KW-0687">Ribonucleoprotein</keyword>
<dbReference type="Gene3D" id="3.90.1180.10">
    <property type="entry name" value="Ribosomal protein L13"/>
    <property type="match status" value="1"/>
</dbReference>
<dbReference type="GO" id="GO:0003735">
    <property type="term" value="F:structural constituent of ribosome"/>
    <property type="evidence" value="ECO:0007669"/>
    <property type="project" value="InterPro"/>
</dbReference>
<dbReference type="GO" id="GO:0017148">
    <property type="term" value="P:negative regulation of translation"/>
    <property type="evidence" value="ECO:0007669"/>
    <property type="project" value="TreeGrafter"/>
</dbReference>
<dbReference type="PIRSF" id="PIRSF002181">
    <property type="entry name" value="Ribosomal_L13"/>
    <property type="match status" value="1"/>
</dbReference>
<dbReference type="InterPro" id="IPR005822">
    <property type="entry name" value="Ribosomal_uL13"/>
</dbReference>
<keyword evidence="2 4" id="KW-0689">Ribosomal protein</keyword>
<dbReference type="GO" id="GO:0005840">
    <property type="term" value="C:ribosome"/>
    <property type="evidence" value="ECO:0007669"/>
    <property type="project" value="UniProtKB-KW"/>
</dbReference>
<dbReference type="InterPro" id="IPR005823">
    <property type="entry name" value="Ribosomal_uL13_bac-type"/>
</dbReference>
<keyword evidence="5" id="KW-0934">Plastid</keyword>
<dbReference type="InterPro" id="IPR036899">
    <property type="entry name" value="Ribosomal_uL13_sf"/>
</dbReference>
<organism evidence="5">
    <name type="scientific">Gracilaria edulis</name>
    <dbReference type="NCBI Taxonomy" id="172966"/>
    <lineage>
        <taxon>Eukaryota</taxon>
        <taxon>Rhodophyta</taxon>
        <taxon>Florideophyceae</taxon>
        <taxon>Rhodymeniophycidae</taxon>
        <taxon>Gracilariales</taxon>
        <taxon>Gracilariaceae</taxon>
        <taxon>Gracilaria</taxon>
    </lineage>
</organism>
<dbReference type="PROSITE" id="PS00783">
    <property type="entry name" value="RIBOSOMAL_L13"/>
    <property type="match status" value="1"/>
</dbReference>
<accession>A0A6C0A944</accession>
<dbReference type="CDD" id="cd00392">
    <property type="entry name" value="Ribosomal_L13"/>
    <property type="match status" value="1"/>
</dbReference>
<geneLocation type="plastid" evidence="5"/>